<proteinExistence type="predicted"/>
<dbReference type="EMBL" id="JACASV010000127">
    <property type="protein sequence ID" value="NWJ44154.1"/>
    <property type="molecule type" value="Genomic_DNA"/>
</dbReference>
<evidence type="ECO:0000313" key="2">
    <source>
        <dbReference type="Proteomes" id="UP000523105"/>
    </source>
</evidence>
<organism evidence="1 2">
    <name type="scientific">Marine Group I thaumarchaeote</name>
    <dbReference type="NCBI Taxonomy" id="2511932"/>
    <lineage>
        <taxon>Archaea</taxon>
        <taxon>Nitrososphaerota</taxon>
        <taxon>Marine Group I</taxon>
    </lineage>
</organism>
<evidence type="ECO:0000313" key="1">
    <source>
        <dbReference type="EMBL" id="NWJ44154.1"/>
    </source>
</evidence>
<dbReference type="Proteomes" id="UP000523105">
    <property type="component" value="Unassembled WGS sequence"/>
</dbReference>
<protein>
    <submittedName>
        <fullName evidence="1">Uncharacterized protein</fullName>
    </submittedName>
</protein>
<gene>
    <name evidence="1" type="ORF">HX837_08165</name>
</gene>
<sequence length="474" mass="48392">MALVLDDRVKETSTTTGTGTLNLSGAVSGFQTFVAGIGDGNTTYYAIVNRDEAEWETGLGTITDASTDTLARTTVIASSNSDSAVSFSAGTKDVFATLPASKVSFLDASNDLILGTGAAGIDYSLKFDGADSDGIITWMEDEDSFKVEDDLVMDSTKKLYFNDEGGEYISGDATDLTIASGAKINLTATSDIVVPANVGITFGTGEKIEGDSTDLTITSGAKINLTATSDVVIPANVGITFGTGEKIEGDSTDLTVTSGADINLTATADVNIPSGVGVTFGNDGEKIEGDGTDLTISGNTINLTATTDVALAVNTGILFAGTEKIESDGTDLSITVGGGGDINIGSAIGVTFGDDGEKIEGDGTDLTIASSNLLNLTATTDIVIPTDVGLHFTDSAEKIESNGTDFTFNSGNDINLTATTDINVPSNVGMTFGDDGEKIEGDGTDLTISGNTVNLDSSMNHTFSSTGKAMVLGF</sequence>
<comment type="caution">
    <text evidence="1">The sequence shown here is derived from an EMBL/GenBank/DDBJ whole genome shotgun (WGS) entry which is preliminary data.</text>
</comment>
<reference evidence="1 2" key="1">
    <citation type="journal article" date="2019" name="Environ. Microbiol.">
        <title>Genomics insights into ecotype formation of ammonia-oxidizing archaea in the deep ocean.</title>
        <authorList>
            <person name="Wang Y."/>
            <person name="Huang J.M."/>
            <person name="Cui G.J."/>
            <person name="Nunoura T."/>
            <person name="Takaki Y."/>
            <person name="Li W.L."/>
            <person name="Li J."/>
            <person name="Gao Z.M."/>
            <person name="Takai K."/>
            <person name="Zhang A.Q."/>
            <person name="Stepanauskas R."/>
        </authorList>
    </citation>
    <scope>NUCLEOTIDE SEQUENCE [LARGE SCALE GENOMIC DNA]</scope>
    <source>
        <strain evidence="1 2">L15b</strain>
    </source>
</reference>
<accession>A0A7K4MTD4</accession>
<dbReference type="AlphaFoldDB" id="A0A7K4MTD4"/>
<name>A0A7K4MTD4_9ARCH</name>